<feature type="region of interest" description="Disordered" evidence="1">
    <location>
        <begin position="44"/>
        <end position="79"/>
    </location>
</feature>
<evidence type="ECO:0000256" key="1">
    <source>
        <dbReference type="SAM" id="MobiDB-lite"/>
    </source>
</evidence>
<organism evidence="2 3">
    <name type="scientific">Rangifer tarandus platyrhynchus</name>
    <name type="common">Svalbard reindeer</name>
    <dbReference type="NCBI Taxonomy" id="3082113"/>
    <lineage>
        <taxon>Eukaryota</taxon>
        <taxon>Metazoa</taxon>
        <taxon>Chordata</taxon>
        <taxon>Craniata</taxon>
        <taxon>Vertebrata</taxon>
        <taxon>Euteleostomi</taxon>
        <taxon>Mammalia</taxon>
        <taxon>Eutheria</taxon>
        <taxon>Laurasiatheria</taxon>
        <taxon>Artiodactyla</taxon>
        <taxon>Ruminantia</taxon>
        <taxon>Pecora</taxon>
        <taxon>Cervidae</taxon>
        <taxon>Odocoileinae</taxon>
        <taxon>Rangifer</taxon>
    </lineage>
</organism>
<evidence type="ECO:0000313" key="3">
    <source>
        <dbReference type="Proteomes" id="UP001176941"/>
    </source>
</evidence>
<reference evidence="2" key="1">
    <citation type="submission" date="2023-04" db="EMBL/GenBank/DDBJ databases">
        <authorList>
            <consortium name="ELIXIR-Norway"/>
        </authorList>
    </citation>
    <scope>NUCLEOTIDE SEQUENCE [LARGE SCALE GENOMIC DNA]</scope>
</reference>
<name>A0ABN8YQH8_RANTA</name>
<evidence type="ECO:0000313" key="2">
    <source>
        <dbReference type="EMBL" id="CAI9162852.1"/>
    </source>
</evidence>
<gene>
    <name evidence="2" type="ORF">MRATA1EN1_LOCUS11814</name>
</gene>
<proteinExistence type="predicted"/>
<keyword evidence="3" id="KW-1185">Reference proteome</keyword>
<dbReference type="Proteomes" id="UP001176941">
    <property type="component" value="Chromosome 21"/>
</dbReference>
<protein>
    <submittedName>
        <fullName evidence="2">Uncharacterized protein</fullName>
    </submittedName>
</protein>
<feature type="compositionally biased region" description="Polar residues" evidence="1">
    <location>
        <begin position="55"/>
        <end position="79"/>
    </location>
</feature>
<accession>A0ABN8YQH8</accession>
<sequence length="152" mass="16972">MAATKIPVASPCSLQRPGFCASMPPQPPLHTTCGREAHWGCFGRSGRANTENEDVSTQRPESKGPQQLYSPWPQTKTTQTSIYGGRKNKLWCVHAVERQHPLPPAIKISAPIYATECMTLKTVVLRKRKQNQKRAHTGQLQLCEILEKAKQI</sequence>
<dbReference type="EMBL" id="OX459957">
    <property type="protein sequence ID" value="CAI9162852.1"/>
    <property type="molecule type" value="Genomic_DNA"/>
</dbReference>